<dbReference type="EMBL" id="NAJL01000014">
    <property type="protein sequence ID" value="TKA29526.1"/>
    <property type="molecule type" value="Genomic_DNA"/>
</dbReference>
<protein>
    <submittedName>
        <fullName evidence="2">Uncharacterized protein</fullName>
    </submittedName>
</protein>
<gene>
    <name evidence="2" type="ORF">B0A50_03539</name>
</gene>
<dbReference type="AlphaFoldDB" id="A0A4U0U544"/>
<evidence type="ECO:0000313" key="3">
    <source>
        <dbReference type="Proteomes" id="UP000308549"/>
    </source>
</evidence>
<name>A0A4U0U544_9PEZI</name>
<keyword evidence="3" id="KW-1185">Reference proteome</keyword>
<reference evidence="2 3" key="1">
    <citation type="submission" date="2017-03" db="EMBL/GenBank/DDBJ databases">
        <title>Genomes of endolithic fungi from Antarctica.</title>
        <authorList>
            <person name="Coleine C."/>
            <person name="Masonjones S."/>
            <person name="Stajich J.E."/>
        </authorList>
    </citation>
    <scope>NUCLEOTIDE SEQUENCE [LARGE SCALE GENOMIC DNA]</scope>
    <source>
        <strain evidence="2 3">CCFEE 6315</strain>
    </source>
</reference>
<organism evidence="2 3">
    <name type="scientific">Salinomyces thailandicus</name>
    <dbReference type="NCBI Taxonomy" id="706561"/>
    <lineage>
        <taxon>Eukaryota</taxon>
        <taxon>Fungi</taxon>
        <taxon>Dikarya</taxon>
        <taxon>Ascomycota</taxon>
        <taxon>Pezizomycotina</taxon>
        <taxon>Dothideomycetes</taxon>
        <taxon>Dothideomycetidae</taxon>
        <taxon>Mycosphaerellales</taxon>
        <taxon>Teratosphaeriaceae</taxon>
        <taxon>Salinomyces</taxon>
    </lineage>
</organism>
<feature type="region of interest" description="Disordered" evidence="1">
    <location>
        <begin position="1"/>
        <end position="20"/>
    </location>
</feature>
<dbReference type="OrthoDB" id="4708870at2759"/>
<proteinExistence type="predicted"/>
<dbReference type="Proteomes" id="UP000308549">
    <property type="component" value="Unassembled WGS sequence"/>
</dbReference>
<evidence type="ECO:0000256" key="1">
    <source>
        <dbReference type="SAM" id="MobiDB-lite"/>
    </source>
</evidence>
<comment type="caution">
    <text evidence="2">The sequence shown here is derived from an EMBL/GenBank/DDBJ whole genome shotgun (WGS) entry which is preliminary data.</text>
</comment>
<sequence>MGGGAFARASAEDHPTLSTRRMSPQIYGQLKGLCLERLCSYFPRGTRVVTLTEAPEKEDYGDIDFIAAHRSLSAFNCVELANHLGAAGFIHNDARRAAFAIPLHGRRMPVPAVQYRQAHTTDPKMLAPSKALTEEEYAQIDFELVEPDVFEWRVFYASYGDLSSLLGRIVHSLGFTASDRGLWLRMQELDDSKKPPHPVNLADKDGTVLLSSEPERVMQFLGLDDKAFEVGFTTLDQLFQWLGECRIIEADAIKTKRATSHERRRETTRSVFAKFFNEWLPLHRPDMGVTSPAAHDKSGQATCESQLADDAASRAKLQIRRSELVQEAIDFFGKRMEYESKHAVVVRLVRATIVESLIRNLVVAHTGKNDRTKLNEIVRDFRHFTDVNRASIGVPEGNSGELDIPALSFGVRQTAVEDKESELWKLLGTREVANEGGAMQTEYFLQDEERVGKFVSESWEEVKGLERNRAKGLTVRDRLGCEPLAEI</sequence>
<evidence type="ECO:0000313" key="2">
    <source>
        <dbReference type="EMBL" id="TKA29526.1"/>
    </source>
</evidence>
<accession>A0A4U0U544</accession>